<evidence type="ECO:0000313" key="4">
    <source>
        <dbReference type="Proteomes" id="UP000208117"/>
    </source>
</evidence>
<feature type="region of interest" description="Disordered" evidence="1">
    <location>
        <begin position="129"/>
        <end position="164"/>
    </location>
</feature>
<dbReference type="KEGG" id="vg:30853705"/>
<proteinExistence type="predicted"/>
<reference evidence="3" key="1">
    <citation type="journal article" date="2016" name="Nature">
        <title>Redefining the invertebrate RNA virosphere.</title>
        <authorList>
            <person name="Shi M."/>
            <person name="Lin X.D."/>
            <person name="Tian J.H."/>
            <person name="Chen L.J."/>
            <person name="Chen X."/>
            <person name="Li C.X."/>
            <person name="Qin X.C."/>
            <person name="Li J."/>
            <person name="Cao J.P."/>
            <person name="Eden J.S."/>
            <person name="Buchmann J."/>
            <person name="Wang W."/>
            <person name="Xu J."/>
            <person name="Holmes E.C."/>
            <person name="Zhang Y.Z."/>
        </authorList>
    </citation>
    <scope>NUCLEOTIDE SEQUENCE</scope>
    <source>
        <strain evidence="2">3mos6210</strain>
        <strain evidence="3">MosHB235560</strain>
    </source>
</reference>
<evidence type="ECO:0000256" key="1">
    <source>
        <dbReference type="SAM" id="MobiDB-lite"/>
    </source>
</evidence>
<keyword evidence="4" id="KW-1185">Reference proteome</keyword>
<feature type="region of interest" description="Disordered" evidence="1">
    <location>
        <begin position="22"/>
        <end position="50"/>
    </location>
</feature>
<dbReference type="OrthoDB" id="35859at10239"/>
<evidence type="ECO:0000313" key="3">
    <source>
        <dbReference type="EMBL" id="APG76014.1"/>
    </source>
</evidence>
<feature type="compositionally biased region" description="Low complexity" evidence="1">
    <location>
        <begin position="145"/>
        <end position="162"/>
    </location>
</feature>
<dbReference type="GeneID" id="30853705"/>
<dbReference type="RefSeq" id="YP_009336492.1">
    <property type="nucleotide sequence ID" value="NC_032733.1"/>
</dbReference>
<evidence type="ECO:0000313" key="2">
    <source>
        <dbReference type="EMBL" id="APG75973.1"/>
    </source>
</evidence>
<accession>A0A1L3KF66</accession>
<name>A0A1L3KF66_9VIRU</name>
<organism evidence="3">
    <name type="scientific">Hubei toti-like virus 10</name>
    <dbReference type="NCBI Taxonomy" id="1923298"/>
    <lineage>
        <taxon>Viruses</taxon>
        <taxon>Riboviria</taxon>
        <taxon>Orthornavirae</taxon>
        <taxon>Duplornaviricota</taxon>
        <taxon>Chrymotiviricetes</taxon>
        <taxon>Ghabrivirales</taxon>
        <taxon>Alphatotivirineae</taxon>
        <taxon>Spiciviridae</taxon>
        <taxon>Spicivirus</taxon>
        <taxon>Spicivirus shi</taxon>
    </lineage>
</organism>
<dbReference type="EMBL" id="KX882963">
    <property type="protein sequence ID" value="APG76014.1"/>
    <property type="molecule type" value="Genomic_RNA"/>
</dbReference>
<dbReference type="EMBL" id="KX882938">
    <property type="protein sequence ID" value="APG75973.1"/>
    <property type="molecule type" value="Genomic_RNA"/>
</dbReference>
<dbReference type="Proteomes" id="UP000208117">
    <property type="component" value="Segment"/>
</dbReference>
<sequence>MVITRQQAKTKEMNGQQDMALTPKVGRGRGVPKALTTPVPKQASGHPNGVSDAEAKMQEKVMESTTAKVGELVLIAPCVGVPPGDVAVVDASSSTLAPTASGPSNTGGEEMLVGTVVEPMDVSGTVNDMPVDADSQAAGPSSVRGPVSSASLGGASGGSVPSTSATGSVLSIAANAVVSGAPAVRYPGNSASRPRVAPLAMSGVPVPATPFTGEYHQVDDLQKIGRSSVVPNNVVAFPVGSCPEQTQTILAGLRKLLTAQPERIDVQEREIVITGIVSMPPLRGDAPMARVTTHFNRTYPEDAPTRRTQLTFAPPVIIGEVDPAIQAQYIKNNLAEFRPTSSALRGQVIMEMTMANRITTLLSEAAQDFDLMGLFTIIHLMVDYLYFLQRLGINAVVAANQPDYIAFINVNPPAGDIAAATNEVTNAVMQGKLCFDNRWVSVQDMRCMMAVSAGPAYFNIGAPANVPIHHNIRTPPIYWALWDNAPIVNPGPGMVSISDLLAFAEKVVKHYSCRHAYVRGFIRASMLINGMVEVIGVGNHIYMSSCLEFERFSVPRPRGRNMVWMLLQAVWTSTINPLFFEAEFFALAGLQVAGMVQLGAAVAAMVSLATSTVFHHFNITGRELTMWAGRDPALSTHVINQLFYPASGRECTLLHMSTTLVVAAFSGMSIHWRCFSTTSWSNGFEHRVMELNDGWQHIWHRHVPYPVLVLSMEWAVYSWILEWGYSGPNPVYNMGNEMFVAGPAASRGVYVHEGDIKYVQATQSQSTFVYQVYGALFINTVRGDWRCGDAMPISFQTISRSDSGHVIYGRELLREDDLQPLYNVDIFAILPGTLISYDWVRNCTLGPVLLASDMDGDVFQNWLRNSRTDVVSAAGFSTRFAPQLGEIAITQFDMSSLLFGAGGNKQAAGASMDDSAQEGN</sequence>
<protein>
    <submittedName>
        <fullName evidence="3">Uncharacterized protein</fullName>
    </submittedName>
</protein>